<feature type="domain" description="DinB-like" evidence="1">
    <location>
        <begin position="33"/>
        <end position="168"/>
    </location>
</feature>
<dbReference type="EMBL" id="CP076132">
    <property type="protein sequence ID" value="QWG01552.1"/>
    <property type="molecule type" value="Genomic_DNA"/>
</dbReference>
<keyword evidence="3" id="KW-1185">Reference proteome</keyword>
<name>A0AAX1N663_9BACT</name>
<dbReference type="Pfam" id="PF12867">
    <property type="entry name" value="DinB_2"/>
    <property type="match status" value="1"/>
</dbReference>
<dbReference type="Gene3D" id="1.20.120.450">
    <property type="entry name" value="dinb family like domain"/>
    <property type="match status" value="1"/>
</dbReference>
<dbReference type="KEGG" id="fya:KMW28_18080"/>
<dbReference type="RefSeq" id="WP_169663005.1">
    <property type="nucleotide sequence ID" value="NZ_CP076132.1"/>
</dbReference>
<dbReference type="Proteomes" id="UP000678679">
    <property type="component" value="Chromosome 1"/>
</dbReference>
<evidence type="ECO:0000313" key="2">
    <source>
        <dbReference type="EMBL" id="QWG01552.1"/>
    </source>
</evidence>
<proteinExistence type="predicted"/>
<sequence>MTIDTKLQFPIGECPTSFDITSENISNWIHVIERFPNAIEELIKDISKDQLNARYRPGGWTVKQVIHHCADSHMNSFIRFKLALTEDTPTIRPYFENRWAELSDSLDNDVESSLLLLKALHKKWVVLLKSLSDDDLERAFVHPEHGQKISLGENIGIYAWHCEHHLGHVRLGILGSR</sequence>
<reference evidence="2 3" key="1">
    <citation type="submission" date="2021-05" db="EMBL/GenBank/DDBJ databases">
        <title>Comparative genomic studies on the polysaccharide-degrading batcterial strains of the Flammeovirga genus.</title>
        <authorList>
            <person name="Zewei F."/>
            <person name="Zheng Z."/>
            <person name="Yu L."/>
            <person name="Ruyue G."/>
            <person name="Yanhong M."/>
            <person name="Yuanyuan C."/>
            <person name="Jingyan G."/>
            <person name="Wenjun H."/>
        </authorList>
    </citation>
    <scope>NUCLEOTIDE SEQUENCE [LARGE SCALE GENOMIC DNA]</scope>
    <source>
        <strain evidence="2 3">NBRC:100898</strain>
    </source>
</reference>
<dbReference type="AlphaFoldDB" id="A0AAX1N663"/>
<gene>
    <name evidence="2" type="ORF">KMW28_18080</name>
</gene>
<keyword evidence="2" id="KW-0378">Hydrolase</keyword>
<dbReference type="GO" id="GO:0016787">
    <property type="term" value="F:hydrolase activity"/>
    <property type="evidence" value="ECO:0007669"/>
    <property type="project" value="UniProtKB-KW"/>
</dbReference>
<dbReference type="SUPFAM" id="SSF109854">
    <property type="entry name" value="DinB/YfiT-like putative metalloenzymes"/>
    <property type="match status" value="1"/>
</dbReference>
<evidence type="ECO:0000313" key="3">
    <source>
        <dbReference type="Proteomes" id="UP000678679"/>
    </source>
</evidence>
<dbReference type="InterPro" id="IPR024775">
    <property type="entry name" value="DinB-like"/>
</dbReference>
<dbReference type="NCBIfam" id="NF009807">
    <property type="entry name" value="PRK13291.1"/>
    <property type="match status" value="1"/>
</dbReference>
<evidence type="ECO:0000259" key="1">
    <source>
        <dbReference type="Pfam" id="PF12867"/>
    </source>
</evidence>
<organism evidence="2 3">
    <name type="scientific">Flammeovirga yaeyamensis</name>
    <dbReference type="NCBI Taxonomy" id="367791"/>
    <lineage>
        <taxon>Bacteria</taxon>
        <taxon>Pseudomonadati</taxon>
        <taxon>Bacteroidota</taxon>
        <taxon>Cytophagia</taxon>
        <taxon>Cytophagales</taxon>
        <taxon>Flammeovirgaceae</taxon>
        <taxon>Flammeovirga</taxon>
    </lineage>
</organism>
<dbReference type="InterPro" id="IPR034660">
    <property type="entry name" value="DinB/YfiT-like"/>
</dbReference>
<accession>A0AAX1N663</accession>
<protein>
    <submittedName>
        <fullName evidence="2">Metal-dependent hydrolase</fullName>
    </submittedName>
</protein>